<evidence type="ECO:0000313" key="2">
    <source>
        <dbReference type="EMBL" id="TFH84231.1"/>
    </source>
</evidence>
<evidence type="ECO:0000313" key="3">
    <source>
        <dbReference type="Proteomes" id="UP000297872"/>
    </source>
</evidence>
<accession>A0A4Y8VVG0</accession>
<sequence length="62" mass="7017">MRKEYISPEIKLLVIDELCTMKYGSIVSGESDVVIDGFDVSEDTPDKGDENWWDNTDNWGGC</sequence>
<proteinExistence type="predicted"/>
<feature type="compositionally biased region" description="Polar residues" evidence="1">
    <location>
        <begin position="53"/>
        <end position="62"/>
    </location>
</feature>
<evidence type="ECO:0000256" key="1">
    <source>
        <dbReference type="SAM" id="MobiDB-lite"/>
    </source>
</evidence>
<dbReference type="GeneID" id="302994169"/>
<organism evidence="2 3">
    <name type="scientific">Segatella hominis</name>
    <dbReference type="NCBI Taxonomy" id="2518605"/>
    <lineage>
        <taxon>Bacteria</taxon>
        <taxon>Pseudomonadati</taxon>
        <taxon>Bacteroidota</taxon>
        <taxon>Bacteroidia</taxon>
        <taxon>Bacteroidales</taxon>
        <taxon>Prevotellaceae</taxon>
        <taxon>Segatella</taxon>
    </lineage>
</organism>
<keyword evidence="3" id="KW-1185">Reference proteome</keyword>
<name>A0A4Y8VVG0_9BACT</name>
<feature type="region of interest" description="Disordered" evidence="1">
    <location>
        <begin position="41"/>
        <end position="62"/>
    </location>
</feature>
<dbReference type="Proteomes" id="UP000297872">
    <property type="component" value="Unassembled WGS sequence"/>
</dbReference>
<reference evidence="2 3" key="1">
    <citation type="submission" date="2019-02" db="EMBL/GenBank/DDBJ databases">
        <title>Draft Genome Sequence of the Prevotella sp. BCRC 81118, Isolated from Human Feces.</title>
        <authorList>
            <person name="Huang C.-H."/>
        </authorList>
    </citation>
    <scope>NUCLEOTIDE SEQUENCE [LARGE SCALE GENOMIC DNA]</scope>
    <source>
        <strain evidence="2 3">BCRC 81118</strain>
    </source>
</reference>
<gene>
    <name evidence="2" type="ORF">EXN75_02515</name>
</gene>
<comment type="caution">
    <text evidence="2">The sequence shown here is derived from an EMBL/GenBank/DDBJ whole genome shotgun (WGS) entry which is preliminary data.</text>
</comment>
<dbReference type="RefSeq" id="WP_134842664.1">
    <property type="nucleotide sequence ID" value="NZ_SGVY01000004.1"/>
</dbReference>
<dbReference type="EMBL" id="SGVY01000004">
    <property type="protein sequence ID" value="TFH84231.1"/>
    <property type="molecule type" value="Genomic_DNA"/>
</dbReference>
<protein>
    <submittedName>
        <fullName evidence="2">Uncharacterized protein</fullName>
    </submittedName>
</protein>
<dbReference type="AlphaFoldDB" id="A0A4Y8VVG0"/>